<dbReference type="Pfam" id="PF13472">
    <property type="entry name" value="Lipase_GDSL_2"/>
    <property type="match status" value="1"/>
</dbReference>
<dbReference type="InterPro" id="IPR013830">
    <property type="entry name" value="SGNH_hydro"/>
</dbReference>
<name>A0A9P6JQF8_9AGAR</name>
<dbReference type="PANTHER" id="PTHR37834:SF2">
    <property type="entry name" value="ESTERASE, SGNH HYDROLASE-TYPE"/>
    <property type="match status" value="1"/>
</dbReference>
<comment type="caution">
    <text evidence="3">The sequence shown here is derived from an EMBL/GenBank/DDBJ whole genome shotgun (WGS) entry which is preliminary data.</text>
</comment>
<keyword evidence="1" id="KW-0732">Signal</keyword>
<feature type="chain" id="PRO_5040315276" evidence="1">
    <location>
        <begin position="21"/>
        <end position="359"/>
    </location>
</feature>
<proteinExistence type="predicted"/>
<dbReference type="SUPFAM" id="SSF52266">
    <property type="entry name" value="SGNH hydrolase"/>
    <property type="match status" value="1"/>
</dbReference>
<keyword evidence="4" id="KW-1185">Reference proteome</keyword>
<evidence type="ECO:0000313" key="3">
    <source>
        <dbReference type="EMBL" id="KAF9528694.1"/>
    </source>
</evidence>
<dbReference type="Proteomes" id="UP000807306">
    <property type="component" value="Unassembled WGS sequence"/>
</dbReference>
<organism evidence="3 4">
    <name type="scientific">Crepidotus variabilis</name>
    <dbReference type="NCBI Taxonomy" id="179855"/>
    <lineage>
        <taxon>Eukaryota</taxon>
        <taxon>Fungi</taxon>
        <taxon>Dikarya</taxon>
        <taxon>Basidiomycota</taxon>
        <taxon>Agaricomycotina</taxon>
        <taxon>Agaricomycetes</taxon>
        <taxon>Agaricomycetidae</taxon>
        <taxon>Agaricales</taxon>
        <taxon>Agaricineae</taxon>
        <taxon>Crepidotaceae</taxon>
        <taxon>Crepidotus</taxon>
    </lineage>
</organism>
<reference evidence="3" key="1">
    <citation type="submission" date="2020-11" db="EMBL/GenBank/DDBJ databases">
        <authorList>
            <consortium name="DOE Joint Genome Institute"/>
            <person name="Ahrendt S."/>
            <person name="Riley R."/>
            <person name="Andreopoulos W."/>
            <person name="Labutti K."/>
            <person name="Pangilinan J."/>
            <person name="Ruiz-Duenas F.J."/>
            <person name="Barrasa J.M."/>
            <person name="Sanchez-Garcia M."/>
            <person name="Camarero S."/>
            <person name="Miyauchi S."/>
            <person name="Serrano A."/>
            <person name="Linde D."/>
            <person name="Babiker R."/>
            <person name="Drula E."/>
            <person name="Ayuso-Fernandez I."/>
            <person name="Pacheco R."/>
            <person name="Padilla G."/>
            <person name="Ferreira P."/>
            <person name="Barriuso J."/>
            <person name="Kellner H."/>
            <person name="Castanera R."/>
            <person name="Alfaro M."/>
            <person name="Ramirez L."/>
            <person name="Pisabarro A.G."/>
            <person name="Kuo A."/>
            <person name="Tritt A."/>
            <person name="Lipzen A."/>
            <person name="He G."/>
            <person name="Yan M."/>
            <person name="Ng V."/>
            <person name="Cullen D."/>
            <person name="Martin F."/>
            <person name="Rosso M.-N."/>
            <person name="Henrissat B."/>
            <person name="Hibbett D."/>
            <person name="Martinez A.T."/>
            <person name="Grigoriev I.V."/>
        </authorList>
    </citation>
    <scope>NUCLEOTIDE SEQUENCE</scope>
    <source>
        <strain evidence="3">CBS 506.95</strain>
    </source>
</reference>
<dbReference type="InterPro" id="IPR052762">
    <property type="entry name" value="PCW_deacetylase/CE"/>
</dbReference>
<gene>
    <name evidence="3" type="ORF">CPB83DRAFT_929468</name>
</gene>
<evidence type="ECO:0000259" key="2">
    <source>
        <dbReference type="Pfam" id="PF13472"/>
    </source>
</evidence>
<feature type="signal peptide" evidence="1">
    <location>
        <begin position="1"/>
        <end position="20"/>
    </location>
</feature>
<dbReference type="EMBL" id="MU157851">
    <property type="protein sequence ID" value="KAF9528694.1"/>
    <property type="molecule type" value="Genomic_DNA"/>
</dbReference>
<evidence type="ECO:0000313" key="4">
    <source>
        <dbReference type="Proteomes" id="UP000807306"/>
    </source>
</evidence>
<dbReference type="GO" id="GO:0016787">
    <property type="term" value="F:hydrolase activity"/>
    <property type="evidence" value="ECO:0007669"/>
    <property type="project" value="UniProtKB-KW"/>
</dbReference>
<dbReference type="OrthoDB" id="426133at2759"/>
<keyword evidence="3" id="KW-0378">Hydrolase</keyword>
<evidence type="ECO:0000256" key="1">
    <source>
        <dbReference type="SAM" id="SignalP"/>
    </source>
</evidence>
<dbReference type="PANTHER" id="PTHR37834">
    <property type="entry name" value="GDSL-LIKE LIPASE/ACYLHYDROLASE DOMAIN PROTEIN (AFU_ORTHOLOGUE AFUA_2G00620)"/>
    <property type="match status" value="1"/>
</dbReference>
<dbReference type="InterPro" id="IPR036514">
    <property type="entry name" value="SGNH_hydro_sf"/>
</dbReference>
<dbReference type="AlphaFoldDB" id="A0A9P6JQF8"/>
<accession>A0A9P6JQF8</accession>
<feature type="domain" description="SGNH hydrolase-type esterase" evidence="2">
    <location>
        <begin position="148"/>
        <end position="339"/>
    </location>
</feature>
<sequence length="359" mass="40032">MASLILYCALFGGFVLISVAGQHKISYRDPLIFYEGRWDESPGTWWAGSGLKLHVANLQTLSINLGEATSAPVAPLGVSVGSGPFFTYNATAGENLIDLGDIQKTTSTIVRINVQGHSNNHIVLESITLNLGATLLPYKPQSKITFQFIGDSFSSGYLLPMGINQGWTFLVGENYKAEYRVTAQPGAALTDIYSYGNVNGMTKQFFLTEDTGFYYTTFHNYTTPWKFERDQPSPTHVVIHLGANDAAQGVTDDEFVQVYLEFLVKVRKLYPTQPIFMLTPWGWPNEDGSVYYYYPGLYQKIFSERRAIGDLNIYIVDATGWVTYPDVFADNKHPNANGQIKIANNFISFLQGWGLKMPV</sequence>
<dbReference type="Gene3D" id="3.40.50.1110">
    <property type="entry name" value="SGNH hydrolase"/>
    <property type="match status" value="1"/>
</dbReference>
<protein>
    <submittedName>
        <fullName evidence="3">SGNH hydrolase-type esterase domain-containing protein</fullName>
    </submittedName>
</protein>